<accession>A0A518EN00</accession>
<dbReference type="Gene3D" id="1.10.10.10">
    <property type="entry name" value="Winged helix-like DNA-binding domain superfamily/Winged helix DNA-binding domain"/>
    <property type="match status" value="1"/>
</dbReference>
<feature type="region of interest" description="Disordered" evidence="5">
    <location>
        <begin position="116"/>
        <end position="136"/>
    </location>
</feature>
<organism evidence="7 8">
    <name type="scientific">Saltatorellus ferox</name>
    <dbReference type="NCBI Taxonomy" id="2528018"/>
    <lineage>
        <taxon>Bacteria</taxon>
        <taxon>Pseudomonadati</taxon>
        <taxon>Planctomycetota</taxon>
        <taxon>Planctomycetia</taxon>
        <taxon>Planctomycetia incertae sedis</taxon>
        <taxon>Saltatorellus</taxon>
    </lineage>
</organism>
<sequence length="224" mass="25390">MTAENTTADSKDEAPDDEVGRLVKLAHEGDPDALNDLFARYHQTMVEVARRKLGPRLRLKEDPDDLAQTTFREATRDFSRYQYQGQGSLLRWLVQILQNKIRDKAEFYSAGKRDLSRERAMDAGSGDGDSDPTPRDFISSDLSVTRVVQRDENFELLRESLGELSEEHRKAISLVFFEGLQLREAGERMGGKSEDAVRMMLRRAEAKLGEKLRAQLGDPDTDQG</sequence>
<dbReference type="GO" id="GO:0006352">
    <property type="term" value="P:DNA-templated transcription initiation"/>
    <property type="evidence" value="ECO:0007669"/>
    <property type="project" value="InterPro"/>
</dbReference>
<evidence type="ECO:0000256" key="3">
    <source>
        <dbReference type="ARBA" id="ARBA00023082"/>
    </source>
</evidence>
<keyword evidence="4" id="KW-0804">Transcription</keyword>
<evidence type="ECO:0000256" key="2">
    <source>
        <dbReference type="ARBA" id="ARBA00023015"/>
    </source>
</evidence>
<dbReference type="InterPro" id="IPR014284">
    <property type="entry name" value="RNA_pol_sigma-70_dom"/>
</dbReference>
<dbReference type="InterPro" id="IPR036388">
    <property type="entry name" value="WH-like_DNA-bd_sf"/>
</dbReference>
<dbReference type="Pfam" id="PF07638">
    <property type="entry name" value="Sigma70_ECF"/>
    <property type="match status" value="1"/>
</dbReference>
<dbReference type="PANTHER" id="PTHR43133:SF51">
    <property type="entry name" value="RNA POLYMERASE SIGMA FACTOR"/>
    <property type="match status" value="1"/>
</dbReference>
<evidence type="ECO:0000259" key="6">
    <source>
        <dbReference type="Pfam" id="PF07638"/>
    </source>
</evidence>
<name>A0A518EN00_9BACT</name>
<dbReference type="OrthoDB" id="265297at2"/>
<reference evidence="7 8" key="1">
    <citation type="submission" date="2019-02" db="EMBL/GenBank/DDBJ databases">
        <title>Deep-cultivation of Planctomycetes and their phenomic and genomic characterization uncovers novel biology.</title>
        <authorList>
            <person name="Wiegand S."/>
            <person name="Jogler M."/>
            <person name="Boedeker C."/>
            <person name="Pinto D."/>
            <person name="Vollmers J."/>
            <person name="Rivas-Marin E."/>
            <person name="Kohn T."/>
            <person name="Peeters S.H."/>
            <person name="Heuer A."/>
            <person name="Rast P."/>
            <person name="Oberbeckmann S."/>
            <person name="Bunk B."/>
            <person name="Jeske O."/>
            <person name="Meyerdierks A."/>
            <person name="Storesund J.E."/>
            <person name="Kallscheuer N."/>
            <person name="Luecker S."/>
            <person name="Lage O.M."/>
            <person name="Pohl T."/>
            <person name="Merkel B.J."/>
            <person name="Hornburger P."/>
            <person name="Mueller R.-W."/>
            <person name="Bruemmer F."/>
            <person name="Labrenz M."/>
            <person name="Spormann A.M."/>
            <person name="Op den Camp H."/>
            <person name="Overmann J."/>
            <person name="Amann R."/>
            <person name="Jetten M.S.M."/>
            <person name="Mascher T."/>
            <person name="Medema M.H."/>
            <person name="Devos D.P."/>
            <person name="Kaster A.-K."/>
            <person name="Ovreas L."/>
            <person name="Rohde M."/>
            <person name="Galperin M.Y."/>
            <person name="Jogler C."/>
        </authorList>
    </citation>
    <scope>NUCLEOTIDE SEQUENCE [LARGE SCALE GENOMIC DNA]</scope>
    <source>
        <strain evidence="7 8">Poly30</strain>
    </source>
</reference>
<dbReference type="CDD" id="cd06171">
    <property type="entry name" value="Sigma70_r4"/>
    <property type="match status" value="1"/>
</dbReference>
<dbReference type="Gene3D" id="1.10.1740.10">
    <property type="match status" value="1"/>
</dbReference>
<dbReference type="InterPro" id="IPR039425">
    <property type="entry name" value="RNA_pol_sigma-70-like"/>
</dbReference>
<evidence type="ECO:0000313" key="7">
    <source>
        <dbReference type="EMBL" id="QDV05459.1"/>
    </source>
</evidence>
<gene>
    <name evidence="7" type="ORF">Poly30_09560</name>
</gene>
<evidence type="ECO:0000313" key="8">
    <source>
        <dbReference type="Proteomes" id="UP000320390"/>
    </source>
</evidence>
<dbReference type="InterPro" id="IPR013325">
    <property type="entry name" value="RNA_pol_sigma_r2"/>
</dbReference>
<dbReference type="InterPro" id="IPR013324">
    <property type="entry name" value="RNA_pol_sigma_r3/r4-like"/>
</dbReference>
<dbReference type="InterPro" id="IPR053812">
    <property type="entry name" value="HTH_Sigma70_ECF-like"/>
</dbReference>
<evidence type="ECO:0000256" key="4">
    <source>
        <dbReference type="ARBA" id="ARBA00023163"/>
    </source>
</evidence>
<dbReference type="SUPFAM" id="SSF88946">
    <property type="entry name" value="Sigma2 domain of RNA polymerase sigma factors"/>
    <property type="match status" value="1"/>
</dbReference>
<protein>
    <submittedName>
        <fullName evidence="7">RNA polymerase sigma factor</fullName>
    </submittedName>
</protein>
<dbReference type="EMBL" id="CP036434">
    <property type="protein sequence ID" value="QDV05459.1"/>
    <property type="molecule type" value="Genomic_DNA"/>
</dbReference>
<dbReference type="GO" id="GO:0016987">
    <property type="term" value="F:sigma factor activity"/>
    <property type="evidence" value="ECO:0007669"/>
    <property type="project" value="UniProtKB-KW"/>
</dbReference>
<comment type="similarity">
    <text evidence="1">Belongs to the sigma-70 factor family. ECF subfamily.</text>
</comment>
<keyword evidence="3" id="KW-0731">Sigma factor</keyword>
<feature type="domain" description="RNA polymerase sigma-70 ECF-like HTH" evidence="6">
    <location>
        <begin position="18"/>
        <end position="213"/>
    </location>
</feature>
<dbReference type="AlphaFoldDB" id="A0A518EN00"/>
<evidence type="ECO:0000256" key="5">
    <source>
        <dbReference type="SAM" id="MobiDB-lite"/>
    </source>
</evidence>
<dbReference type="Proteomes" id="UP000320390">
    <property type="component" value="Chromosome"/>
</dbReference>
<proteinExistence type="inferred from homology"/>
<dbReference type="PANTHER" id="PTHR43133">
    <property type="entry name" value="RNA POLYMERASE ECF-TYPE SIGMA FACTO"/>
    <property type="match status" value="1"/>
</dbReference>
<dbReference type="NCBIfam" id="TIGR02937">
    <property type="entry name" value="sigma70-ECF"/>
    <property type="match status" value="1"/>
</dbReference>
<evidence type="ECO:0000256" key="1">
    <source>
        <dbReference type="ARBA" id="ARBA00010641"/>
    </source>
</evidence>
<dbReference type="SUPFAM" id="SSF88659">
    <property type="entry name" value="Sigma3 and sigma4 domains of RNA polymerase sigma factors"/>
    <property type="match status" value="1"/>
</dbReference>
<dbReference type="RefSeq" id="WP_145194862.1">
    <property type="nucleotide sequence ID" value="NZ_CP036434.1"/>
</dbReference>
<keyword evidence="2" id="KW-0805">Transcription regulation</keyword>
<keyword evidence="8" id="KW-1185">Reference proteome</keyword>